<name>A0A2S8HYA8_BURCE</name>
<accession>A0A2S8HYA8</accession>
<comment type="caution">
    <text evidence="1">The sequence shown here is derived from an EMBL/GenBank/DDBJ whole genome shotgun (WGS) entry which is preliminary data.</text>
</comment>
<dbReference type="Proteomes" id="UP000238206">
    <property type="component" value="Unassembled WGS sequence"/>
</dbReference>
<evidence type="ECO:0000313" key="2">
    <source>
        <dbReference type="Proteomes" id="UP000238206"/>
    </source>
</evidence>
<evidence type="ECO:0000313" key="1">
    <source>
        <dbReference type="EMBL" id="PQP07471.1"/>
    </source>
</evidence>
<sequence>MQTLDFRLANGAIVRTVLKPQPDASRTQVAHVDLDYTNAGSAWLMPVARQAQPLTVFQAGVLAYQIAQHEAQQAGGICIDEAKLEGEEFLEVADVEQITGNSMPVTKF</sequence>
<protein>
    <submittedName>
        <fullName evidence="1">Uncharacterized protein</fullName>
    </submittedName>
</protein>
<organism evidence="1 2">
    <name type="scientific">Burkholderia cepacia</name>
    <name type="common">Pseudomonas cepacia</name>
    <dbReference type="NCBI Taxonomy" id="292"/>
    <lineage>
        <taxon>Bacteria</taxon>
        <taxon>Pseudomonadati</taxon>
        <taxon>Pseudomonadota</taxon>
        <taxon>Betaproteobacteria</taxon>
        <taxon>Burkholderiales</taxon>
        <taxon>Burkholderiaceae</taxon>
        <taxon>Burkholderia</taxon>
        <taxon>Burkholderia cepacia complex</taxon>
    </lineage>
</organism>
<dbReference type="AlphaFoldDB" id="A0A2S8HYA8"/>
<reference evidence="1 2" key="1">
    <citation type="submission" date="2018-02" db="EMBL/GenBank/DDBJ databases">
        <title>Draft genome sequencing of Burkholderia cepacia Y14-15.</title>
        <authorList>
            <person name="Zheng B.-X."/>
        </authorList>
    </citation>
    <scope>NUCLEOTIDE SEQUENCE [LARGE SCALE GENOMIC DNA]</scope>
    <source>
        <strain evidence="1 2">Y14-15</strain>
    </source>
</reference>
<dbReference type="EMBL" id="PUIQ01000113">
    <property type="protein sequence ID" value="PQP07471.1"/>
    <property type="molecule type" value="Genomic_DNA"/>
</dbReference>
<gene>
    <name evidence="1" type="ORF">C5615_37695</name>
</gene>
<proteinExistence type="predicted"/>